<dbReference type="PANTHER" id="PTHR43807">
    <property type="entry name" value="FI04487P"/>
    <property type="match status" value="1"/>
</dbReference>
<comment type="cofactor">
    <cofactor evidence="1">
        <name>pyridoxal 5'-phosphate</name>
        <dbReference type="ChEBI" id="CHEBI:597326"/>
    </cofactor>
</comment>
<name>A0A0M8K8Y1_9CHLR</name>
<dbReference type="InterPro" id="IPR004839">
    <property type="entry name" value="Aminotransferase_I/II_large"/>
</dbReference>
<dbReference type="NCBIfam" id="NF006569">
    <property type="entry name" value="PRK09082.1"/>
    <property type="match status" value="1"/>
</dbReference>
<evidence type="ECO:0000256" key="4">
    <source>
        <dbReference type="ARBA" id="ARBA00022679"/>
    </source>
</evidence>
<evidence type="ECO:0000313" key="9">
    <source>
        <dbReference type="Proteomes" id="UP000037784"/>
    </source>
</evidence>
<dbReference type="FunFam" id="3.40.640.10:FF:000024">
    <property type="entry name" value="Kynurenine--oxoglutarate transaminase 3"/>
    <property type="match status" value="1"/>
</dbReference>
<keyword evidence="5" id="KW-0663">Pyridoxal phosphate</keyword>
<dbReference type="InterPro" id="IPR015422">
    <property type="entry name" value="PyrdxlP-dep_Trfase_small"/>
</dbReference>
<dbReference type="AlphaFoldDB" id="A0A0M8K8Y1"/>
<evidence type="ECO:0000256" key="3">
    <source>
        <dbReference type="ARBA" id="ARBA00022576"/>
    </source>
</evidence>
<sequence length="391" mass="43333">MNEHYLATRIHGMGTTIFTEMSALAAQYGAVNLGQAFPDFAGFDVAKEAARTAIANDLNQYAPMTGQPALRQALAEHAARFYNMTIDPQAHITITAGATEAIFATLLGLVNPGDEVVLFEPFYDSYRPAVEMAGGNVRVVTLRPPTFAPDPDELRAAFSARTKAIVVNTPHNPTGHVFTEEELRLIAELCQEHDVVAITDEVYEHIVFEGHRHVRLATLPGMWERTITISSAGKTFSLTGWKIGWAIAPEHLTAAVRRTHQFITFAVATPLQEGIAAALREAEARGYYAHLVADYTARRDFLCTVLREAGLRVFEPQGTYFVLTDITPLGFDDDVAFCRFLTTEIGVAAIPPSAFYVNKEEGRRLARFTFCKTWQTLEAAAERLRKLRERV</sequence>
<keyword evidence="3 7" id="KW-0032">Aminotransferase</keyword>
<dbReference type="RefSeq" id="WP_054493036.1">
    <property type="nucleotide sequence ID" value="NZ_BBZA01000120.1"/>
</dbReference>
<dbReference type="OrthoDB" id="9813612at2"/>
<comment type="similarity">
    <text evidence="2">Belongs to the class-I pyridoxal-phosphate-dependent aminotransferase family.</text>
</comment>
<dbReference type="EMBL" id="BBZA01000120">
    <property type="protein sequence ID" value="GAP63162.1"/>
    <property type="molecule type" value="Genomic_DNA"/>
</dbReference>
<reference evidence="9" key="3">
    <citation type="submission" date="2015-08" db="EMBL/GenBank/DDBJ databases">
        <title>Draft Genome Sequence of a Heterotrophic Facultative Anaerobic Bacterium Ardenticatena maritima Strain 110S.</title>
        <authorList>
            <person name="Kawaichi S."/>
            <person name="Yoshida T."/>
            <person name="Sako Y."/>
            <person name="Nakamura R."/>
        </authorList>
    </citation>
    <scope>NUCLEOTIDE SEQUENCE [LARGE SCALE GENOMIC DNA]</scope>
    <source>
        <strain evidence="9">110S</strain>
    </source>
</reference>
<evidence type="ECO:0000313" key="7">
    <source>
        <dbReference type="EMBL" id="GAP63162.1"/>
    </source>
</evidence>
<evidence type="ECO:0000256" key="5">
    <source>
        <dbReference type="ARBA" id="ARBA00022898"/>
    </source>
</evidence>
<evidence type="ECO:0000259" key="6">
    <source>
        <dbReference type="Pfam" id="PF00155"/>
    </source>
</evidence>
<accession>A0A0M8K8Y1</accession>
<evidence type="ECO:0000256" key="1">
    <source>
        <dbReference type="ARBA" id="ARBA00001933"/>
    </source>
</evidence>
<keyword evidence="9" id="KW-1185">Reference proteome</keyword>
<dbReference type="CDD" id="cd00609">
    <property type="entry name" value="AAT_like"/>
    <property type="match status" value="1"/>
</dbReference>
<feature type="domain" description="Aminotransferase class I/classII large" evidence="6">
    <location>
        <begin position="31"/>
        <end position="384"/>
    </location>
</feature>
<dbReference type="Proteomes" id="UP000037784">
    <property type="component" value="Unassembled WGS sequence"/>
</dbReference>
<dbReference type="Gene3D" id="3.40.640.10">
    <property type="entry name" value="Type I PLP-dependent aspartate aminotransferase-like (Major domain)"/>
    <property type="match status" value="1"/>
</dbReference>
<dbReference type="InterPro" id="IPR015424">
    <property type="entry name" value="PyrdxlP-dep_Trfase"/>
</dbReference>
<dbReference type="EC" id="2.6.1.17" evidence="7"/>
<gene>
    <name evidence="7" type="primary">dapC</name>
    <name evidence="7" type="ORF">ARMA_1585</name>
    <name evidence="8" type="ORF">SE16_07530</name>
</gene>
<dbReference type="InterPro" id="IPR015421">
    <property type="entry name" value="PyrdxlP-dep_Trfase_major"/>
</dbReference>
<evidence type="ECO:0000256" key="2">
    <source>
        <dbReference type="ARBA" id="ARBA00007441"/>
    </source>
</evidence>
<dbReference type="GO" id="GO:0016212">
    <property type="term" value="F:kynurenine-oxoglutarate transaminase activity"/>
    <property type="evidence" value="ECO:0007669"/>
    <property type="project" value="TreeGrafter"/>
</dbReference>
<dbReference type="GO" id="GO:0005737">
    <property type="term" value="C:cytoplasm"/>
    <property type="evidence" value="ECO:0007669"/>
    <property type="project" value="TreeGrafter"/>
</dbReference>
<dbReference type="Pfam" id="PF00155">
    <property type="entry name" value="Aminotran_1_2"/>
    <property type="match status" value="1"/>
</dbReference>
<dbReference type="InterPro" id="IPR051326">
    <property type="entry name" value="Kynurenine-oxoglutarate_AT"/>
</dbReference>
<protein>
    <submittedName>
        <fullName evidence="7 8">Aminotransferase</fullName>
        <ecNumber evidence="7">2.6.1.17</ecNumber>
    </submittedName>
</protein>
<dbReference type="EMBL" id="LGKN01000004">
    <property type="protein sequence ID" value="KPL88600.1"/>
    <property type="molecule type" value="Genomic_DNA"/>
</dbReference>
<evidence type="ECO:0000313" key="8">
    <source>
        <dbReference type="EMBL" id="KPL88600.1"/>
    </source>
</evidence>
<dbReference type="GO" id="GO:0030170">
    <property type="term" value="F:pyridoxal phosphate binding"/>
    <property type="evidence" value="ECO:0007669"/>
    <property type="project" value="InterPro"/>
</dbReference>
<dbReference type="STRING" id="872965.SE16_07530"/>
<proteinExistence type="inferred from homology"/>
<keyword evidence="4 7" id="KW-0808">Transferase</keyword>
<comment type="caution">
    <text evidence="7">The sequence shown here is derived from an EMBL/GenBank/DDBJ whole genome shotgun (WGS) entry which is preliminary data.</text>
</comment>
<evidence type="ECO:0000313" key="10">
    <source>
        <dbReference type="Proteomes" id="UP000050502"/>
    </source>
</evidence>
<reference evidence="7 9" key="1">
    <citation type="journal article" date="2015" name="Genome Announc.">
        <title>Draft Genome Sequence of a Heterotrophic Facultative Anaerobic Thermophilic Bacterium, Ardenticatena maritima Strain 110ST.</title>
        <authorList>
            <person name="Kawaichi S."/>
            <person name="Yoshida T."/>
            <person name="Sako Y."/>
            <person name="Nakamura R."/>
        </authorList>
    </citation>
    <scope>NUCLEOTIDE SEQUENCE [LARGE SCALE GENOMIC DNA]</scope>
    <source>
        <strain evidence="7 9">110S</strain>
    </source>
</reference>
<dbReference type="SUPFAM" id="SSF53383">
    <property type="entry name" value="PLP-dependent transferases"/>
    <property type="match status" value="1"/>
</dbReference>
<dbReference type="Proteomes" id="UP000050502">
    <property type="component" value="Unassembled WGS sequence"/>
</dbReference>
<dbReference type="InParanoid" id="A0A0M8K8Y1"/>
<reference evidence="8 10" key="2">
    <citation type="submission" date="2015-07" db="EMBL/GenBank/DDBJ databases">
        <title>Whole genome sequence of Ardenticatena maritima DSM 23922.</title>
        <authorList>
            <person name="Hemp J."/>
            <person name="Ward L.M."/>
            <person name="Pace L.A."/>
            <person name="Fischer W.W."/>
        </authorList>
    </citation>
    <scope>NUCLEOTIDE SEQUENCE [LARGE SCALE GENOMIC DNA]</scope>
    <source>
        <strain evidence="8 10">110S</strain>
    </source>
</reference>
<dbReference type="PANTHER" id="PTHR43807:SF20">
    <property type="entry name" value="FI04487P"/>
    <property type="match status" value="1"/>
</dbReference>
<dbReference type="GO" id="GO:0009016">
    <property type="term" value="F:succinyldiaminopimelate transaminase activity"/>
    <property type="evidence" value="ECO:0007669"/>
    <property type="project" value="UniProtKB-EC"/>
</dbReference>
<dbReference type="Gene3D" id="3.90.1150.10">
    <property type="entry name" value="Aspartate Aminotransferase, domain 1"/>
    <property type="match status" value="1"/>
</dbReference>
<organism evidence="7 9">
    <name type="scientific">Ardenticatena maritima</name>
    <dbReference type="NCBI Taxonomy" id="872965"/>
    <lineage>
        <taxon>Bacteria</taxon>
        <taxon>Bacillati</taxon>
        <taxon>Chloroflexota</taxon>
        <taxon>Ardenticatenia</taxon>
        <taxon>Ardenticatenales</taxon>
        <taxon>Ardenticatenaceae</taxon>
        <taxon>Ardenticatena</taxon>
    </lineage>
</organism>